<dbReference type="GO" id="GO:0005524">
    <property type="term" value="F:ATP binding"/>
    <property type="evidence" value="ECO:0007669"/>
    <property type="project" value="UniProtKB-UniRule"/>
</dbReference>
<dbReference type="InterPro" id="IPR029397">
    <property type="entry name" value="Tube_Death"/>
</dbReference>
<evidence type="ECO:0000259" key="5">
    <source>
        <dbReference type="PROSITE" id="PS50011"/>
    </source>
</evidence>
<reference evidence="7" key="1">
    <citation type="submission" date="2025-08" db="UniProtKB">
        <authorList>
            <consortium name="RefSeq"/>
        </authorList>
    </citation>
    <scope>IDENTIFICATION</scope>
</reference>
<name>A0A6J1NFC0_BICAN</name>
<keyword evidence="1 3" id="KW-0547">Nucleotide-binding</keyword>
<evidence type="ECO:0000256" key="1">
    <source>
        <dbReference type="ARBA" id="ARBA00022741"/>
    </source>
</evidence>
<dbReference type="AlphaFoldDB" id="A0A6J1NFC0"/>
<dbReference type="SMART" id="SM00220">
    <property type="entry name" value="S_TKc"/>
    <property type="match status" value="1"/>
</dbReference>
<organism evidence="6 7">
    <name type="scientific">Bicyclus anynana</name>
    <name type="common">Squinting bush brown butterfly</name>
    <dbReference type="NCBI Taxonomy" id="110368"/>
    <lineage>
        <taxon>Eukaryota</taxon>
        <taxon>Metazoa</taxon>
        <taxon>Ecdysozoa</taxon>
        <taxon>Arthropoda</taxon>
        <taxon>Hexapoda</taxon>
        <taxon>Insecta</taxon>
        <taxon>Pterygota</taxon>
        <taxon>Neoptera</taxon>
        <taxon>Endopterygota</taxon>
        <taxon>Lepidoptera</taxon>
        <taxon>Glossata</taxon>
        <taxon>Ditrysia</taxon>
        <taxon>Papilionoidea</taxon>
        <taxon>Nymphalidae</taxon>
        <taxon>Satyrinae</taxon>
        <taxon>Satyrini</taxon>
        <taxon>Mycalesina</taxon>
        <taxon>Bicyclus</taxon>
    </lineage>
</organism>
<proteinExistence type="predicted"/>
<dbReference type="PANTHER" id="PTHR27001">
    <property type="entry name" value="OS01G0253100 PROTEIN"/>
    <property type="match status" value="1"/>
</dbReference>
<dbReference type="Pfam" id="PF14786">
    <property type="entry name" value="Death_2"/>
    <property type="match status" value="1"/>
</dbReference>
<dbReference type="InterPro" id="IPR017441">
    <property type="entry name" value="Protein_kinase_ATP_BS"/>
</dbReference>
<dbReference type="GO" id="GO:0005886">
    <property type="term" value="C:plasma membrane"/>
    <property type="evidence" value="ECO:0007669"/>
    <property type="project" value="TreeGrafter"/>
</dbReference>
<feature type="binding site" evidence="3">
    <location>
        <position position="342"/>
    </location>
    <ligand>
        <name>ATP</name>
        <dbReference type="ChEBI" id="CHEBI:30616"/>
    </ligand>
</feature>
<keyword evidence="6" id="KW-1185">Reference proteome</keyword>
<dbReference type="SUPFAM" id="SSF56112">
    <property type="entry name" value="Protein kinase-like (PK-like)"/>
    <property type="match status" value="1"/>
</dbReference>
<dbReference type="PANTHER" id="PTHR27001:SF931">
    <property type="entry name" value="OS11G0664100 PROTEIN"/>
    <property type="match status" value="1"/>
</dbReference>
<dbReference type="GeneID" id="112048494"/>
<evidence type="ECO:0000313" key="6">
    <source>
        <dbReference type="Proteomes" id="UP001652582"/>
    </source>
</evidence>
<dbReference type="InterPro" id="IPR000719">
    <property type="entry name" value="Prot_kinase_dom"/>
</dbReference>
<dbReference type="Gene3D" id="1.10.533.10">
    <property type="entry name" value="Death Domain, Fas"/>
    <property type="match status" value="1"/>
</dbReference>
<accession>A0A6J1NFC0</accession>
<gene>
    <name evidence="7" type="primary">LOC112048494</name>
</gene>
<dbReference type="RefSeq" id="XP_023941791.1">
    <property type="nucleotide sequence ID" value="XM_024086023.2"/>
</dbReference>
<dbReference type="Gene3D" id="1.10.510.10">
    <property type="entry name" value="Transferase(Phosphotransferase) domain 1"/>
    <property type="match status" value="1"/>
</dbReference>
<dbReference type="InterPro" id="IPR011029">
    <property type="entry name" value="DEATH-like_dom_sf"/>
</dbReference>
<dbReference type="CDD" id="cd08308">
    <property type="entry name" value="Death_Tube"/>
    <property type="match status" value="1"/>
</dbReference>
<feature type="domain" description="Protein kinase" evidence="5">
    <location>
        <begin position="313"/>
        <end position="607"/>
    </location>
</feature>
<evidence type="ECO:0000256" key="2">
    <source>
        <dbReference type="ARBA" id="ARBA00022840"/>
    </source>
</evidence>
<protein>
    <submittedName>
        <fullName evidence="7">Uncharacterized protein LOC112048494</fullName>
    </submittedName>
</protein>
<dbReference type="PROSITE" id="PS00107">
    <property type="entry name" value="PROTEIN_KINASE_ATP"/>
    <property type="match status" value="1"/>
</dbReference>
<dbReference type="InterPro" id="IPR011009">
    <property type="entry name" value="Kinase-like_dom_sf"/>
</dbReference>
<dbReference type="OrthoDB" id="4062651at2759"/>
<dbReference type="PROSITE" id="PS00108">
    <property type="entry name" value="PROTEIN_KINASE_ST"/>
    <property type="match status" value="1"/>
</dbReference>
<dbReference type="InterPro" id="IPR008271">
    <property type="entry name" value="Ser/Thr_kinase_AS"/>
</dbReference>
<evidence type="ECO:0000256" key="4">
    <source>
        <dbReference type="SAM" id="MobiDB-lite"/>
    </source>
</evidence>
<dbReference type="KEGG" id="bany:112048494"/>
<feature type="region of interest" description="Disordered" evidence="4">
    <location>
        <begin position="227"/>
        <end position="247"/>
    </location>
</feature>
<dbReference type="GO" id="GO:0004672">
    <property type="term" value="F:protein kinase activity"/>
    <property type="evidence" value="ECO:0007669"/>
    <property type="project" value="InterPro"/>
</dbReference>
<dbReference type="Gene3D" id="3.30.200.20">
    <property type="entry name" value="Phosphorylase Kinase, domain 1"/>
    <property type="match status" value="1"/>
</dbReference>
<evidence type="ECO:0000313" key="7">
    <source>
        <dbReference type="RefSeq" id="XP_023941791.1"/>
    </source>
</evidence>
<sequence>MYKNVELRKLPADALCNVVNILEINNDWKKVMSIIPKSLQSEEFEPKYNNEQMRMIEEHAKATNQKCTEILMDEWSTSGRVRPTLSTLKEILIKAQIFRAADEIARILNESLPVRPNYGPAVPVPINVTEILNEVSAEQRLNDMTTAVKNSDPLCNGSTRQMKSVSDMIKFPRSSKEITAETQQRSFGNKTTVEMKSASDLMEFPKDEYTQESMNLPDFEAMLRNARNSQQSTTSTSTIESSDTSSKLTNLQSNANVATHYPEAYQTSFPNINITTGIDSAILQDTNLIHFDYGALEYITGNFSDLLINNPIDGLKGRIGSGGFGDVFVGKDSNYGMLAVKKAHSHLAIHRRPEIAMRIFNAEVKYLSQFRHNNIVPIWGYSMNGPAPCIVCEYIDGGSLQQNIEAKIIADEIQRINIMIGTAEGLKYLHTSDKPLQSKGSSILDVVGETDSQNSTKHFVHGDVKTANILLTRDCIPKLCDFGLAKQYDSTFVTTYPMGTSAYMAPEGIHGTITQKIDIFSFGIVILELLTGLKPIVENDGEIINIKHYVEENSVNDDLTPLLDNIVNIWVKADHIYNLAKMCLEHNRKSRPSIVEVCDILYKIKNE</sequence>
<dbReference type="Proteomes" id="UP001652582">
    <property type="component" value="Chromosome 12"/>
</dbReference>
<keyword evidence="2 3" id="KW-0067">ATP-binding</keyword>
<dbReference type="PROSITE" id="PS50011">
    <property type="entry name" value="PROTEIN_KINASE_DOM"/>
    <property type="match status" value="1"/>
</dbReference>
<dbReference type="Pfam" id="PF00069">
    <property type="entry name" value="Pkinase"/>
    <property type="match status" value="2"/>
</dbReference>
<feature type="compositionally biased region" description="Low complexity" evidence="4">
    <location>
        <begin position="229"/>
        <end position="246"/>
    </location>
</feature>
<evidence type="ECO:0000256" key="3">
    <source>
        <dbReference type="PROSITE-ProRule" id="PRU10141"/>
    </source>
</evidence>
<dbReference type="SUPFAM" id="SSF47986">
    <property type="entry name" value="DEATH domain"/>
    <property type="match status" value="1"/>
</dbReference>